<dbReference type="InterPro" id="IPR005151">
    <property type="entry name" value="Tail-specific_protease"/>
</dbReference>
<reference evidence="2 3" key="1">
    <citation type="submission" date="2022-01" db="EMBL/GenBank/DDBJ databases">
        <title>Paraglaciecola sp. G1-23.</title>
        <authorList>
            <person name="Jin M.S."/>
            <person name="Han D.M."/>
            <person name="Kim H.M."/>
            <person name="Jeon C.O."/>
        </authorList>
    </citation>
    <scope>NUCLEOTIDE SEQUENCE [LARGE SCALE GENOMIC DNA]</scope>
    <source>
        <strain evidence="2 3">G1-23</strain>
    </source>
</reference>
<sequence>MFFPNRPPFKFVLFLSALILFGCGGNDKVMPRPTPVVPPPDNPSVVKIPDGVWEQIGFGRAINVTGESIDLYDFTRQTCLLVSNTTQEEFANTLTIDSIDAEAFVATEEEDVVKIVYSARAAIPAVCLDERLITENGPVSTFEHTIHNFNDYYPFFELRGILDWDERTENARAQVNSETTNEELLNTLIALISDLGDGHVSLSAGDDFEFVPLNQNGKIEDVLVSGFQNQSEFTDFGEYVNAQFQRILDIRDSYFDPSSLERAGGENQDIFQWATIGNGVVGYLEINSMGGISEVSEENDFAASEDLMDRVLTALAHTEALIINVSVNGGGDLAITDAIASRFSTEKVTVSSYEAIGYDDSNTPQRSPRVSRELTPTERISYSRPIATISGPNTYSAAEHFLLTMRALKHPVCFIGERSDGILSAPLDKQLPTEGARLGLSNLFIYDHTGQAFEALGVPVDIESTTFEVVDSNSDRNQAIDAALIALGFGSLVNSDITAADCAFEDARVRFETSAP</sequence>
<protein>
    <submittedName>
        <fullName evidence="2">S41 family peptidase</fullName>
    </submittedName>
</protein>
<organism evidence="2 3">
    <name type="scientific">Paraglaciecola algarum</name>
    <dbReference type="NCBI Taxonomy" id="3050085"/>
    <lineage>
        <taxon>Bacteria</taxon>
        <taxon>Pseudomonadati</taxon>
        <taxon>Pseudomonadota</taxon>
        <taxon>Gammaproteobacteria</taxon>
        <taxon>Alteromonadales</taxon>
        <taxon>Alteromonadaceae</taxon>
        <taxon>Paraglaciecola</taxon>
    </lineage>
</organism>
<dbReference type="Pfam" id="PF03572">
    <property type="entry name" value="Peptidase_S41"/>
    <property type="match status" value="1"/>
</dbReference>
<comment type="caution">
    <text evidence="2">The sequence shown here is derived from an EMBL/GenBank/DDBJ whole genome shotgun (WGS) entry which is preliminary data.</text>
</comment>
<dbReference type="CDD" id="cd07563">
    <property type="entry name" value="Peptidase_S41_IRBP"/>
    <property type="match status" value="1"/>
</dbReference>
<feature type="domain" description="Tail specific protease" evidence="1">
    <location>
        <begin position="281"/>
        <end position="463"/>
    </location>
</feature>
<evidence type="ECO:0000313" key="2">
    <source>
        <dbReference type="EMBL" id="MCF2948510.1"/>
    </source>
</evidence>
<evidence type="ECO:0000259" key="1">
    <source>
        <dbReference type="Pfam" id="PF03572"/>
    </source>
</evidence>
<dbReference type="InterPro" id="IPR029045">
    <property type="entry name" value="ClpP/crotonase-like_dom_sf"/>
</dbReference>
<dbReference type="PROSITE" id="PS51257">
    <property type="entry name" value="PROKAR_LIPOPROTEIN"/>
    <property type="match status" value="1"/>
</dbReference>
<dbReference type="Gene3D" id="3.30.750.44">
    <property type="match status" value="1"/>
</dbReference>
<proteinExistence type="predicted"/>
<dbReference type="PANTHER" id="PTHR11261:SF3">
    <property type="entry name" value="RETINOL-BINDING PROTEIN 3"/>
    <property type="match status" value="1"/>
</dbReference>
<dbReference type="EMBL" id="JAKGAS010000005">
    <property type="protein sequence ID" value="MCF2948510.1"/>
    <property type="molecule type" value="Genomic_DNA"/>
</dbReference>
<dbReference type="PANTHER" id="PTHR11261">
    <property type="entry name" value="INTERPHOTORECEPTOR RETINOID-BINDING PROTEIN"/>
    <property type="match status" value="1"/>
</dbReference>
<keyword evidence="3" id="KW-1185">Reference proteome</keyword>
<dbReference type="RefSeq" id="WP_235312356.1">
    <property type="nucleotide sequence ID" value="NZ_JAKGAS010000005.1"/>
</dbReference>
<dbReference type="SUPFAM" id="SSF52096">
    <property type="entry name" value="ClpP/crotonase"/>
    <property type="match status" value="1"/>
</dbReference>
<name>A0ABS9D818_9ALTE</name>
<gene>
    <name evidence="2" type="ORF">L0668_10365</name>
</gene>
<dbReference type="Proteomes" id="UP001521137">
    <property type="component" value="Unassembled WGS sequence"/>
</dbReference>
<dbReference type="Gene3D" id="3.90.226.10">
    <property type="entry name" value="2-enoyl-CoA Hydratase, Chain A, domain 1"/>
    <property type="match status" value="1"/>
</dbReference>
<evidence type="ECO:0000313" key="3">
    <source>
        <dbReference type="Proteomes" id="UP001521137"/>
    </source>
</evidence>
<accession>A0ABS9D818</accession>